<name>A0A1Q5U588_9GAMM</name>
<keyword evidence="2" id="KW-1185">Reference proteome</keyword>
<protein>
    <submittedName>
        <fullName evidence="1">Uncharacterized protein</fullName>
    </submittedName>
</protein>
<dbReference type="AlphaFoldDB" id="A0A1Q5U588"/>
<evidence type="ECO:0000313" key="1">
    <source>
        <dbReference type="EMBL" id="OKP07655.1"/>
    </source>
</evidence>
<proteinExistence type="predicted"/>
<evidence type="ECO:0000313" key="2">
    <source>
        <dbReference type="Proteomes" id="UP000186277"/>
    </source>
</evidence>
<dbReference type="EMBL" id="MKGR01000007">
    <property type="protein sequence ID" value="OKP07655.1"/>
    <property type="molecule type" value="Genomic_DNA"/>
</dbReference>
<dbReference type="Proteomes" id="UP000186277">
    <property type="component" value="Unassembled WGS sequence"/>
</dbReference>
<reference evidence="1 2" key="1">
    <citation type="submission" date="2016-09" db="EMBL/GenBank/DDBJ databases">
        <title>Xenorhabdus thuongxuanensis sp. nov. and Xenorhabdus eapokensis sp. nov., isolated from Steinernema species.</title>
        <authorList>
            <person name="Kaempfer P."/>
            <person name="Tobias N.J."/>
            <person name="Phan Ke L."/>
            <person name="Bode H.B."/>
            <person name="Glaeser S.P."/>
        </authorList>
    </citation>
    <scope>NUCLEOTIDE SEQUENCE [LARGE SCALE GENOMIC DNA]</scope>
    <source>
        <strain evidence="1 2">30TX1</strain>
    </source>
</reference>
<gene>
    <name evidence="1" type="ORF">Xentx_01418</name>
</gene>
<comment type="caution">
    <text evidence="1">The sequence shown here is derived from an EMBL/GenBank/DDBJ whole genome shotgun (WGS) entry which is preliminary data.</text>
</comment>
<accession>A0A1Q5U588</accession>
<sequence>MVDINKLEHGGHDEWPLTILSFMIRSCKLDVVEA</sequence>
<organism evidence="1 2">
    <name type="scientific">Xenorhabdus thuongxuanensis</name>
    <dbReference type="NCBI Taxonomy" id="1873484"/>
    <lineage>
        <taxon>Bacteria</taxon>
        <taxon>Pseudomonadati</taxon>
        <taxon>Pseudomonadota</taxon>
        <taxon>Gammaproteobacteria</taxon>
        <taxon>Enterobacterales</taxon>
        <taxon>Morganellaceae</taxon>
        <taxon>Xenorhabdus</taxon>
    </lineage>
</organism>